<protein>
    <submittedName>
        <fullName evidence="1">Uncharacterized protein</fullName>
    </submittedName>
</protein>
<reference evidence="1" key="1">
    <citation type="submission" date="2018-11" db="EMBL/GenBank/DDBJ databases">
        <authorList>
            <consortium name="Pathogen Informatics"/>
        </authorList>
    </citation>
    <scope>NUCLEOTIDE SEQUENCE</scope>
</reference>
<accession>A0A3S5A9P7</accession>
<proteinExistence type="predicted"/>
<dbReference type="Proteomes" id="UP000784294">
    <property type="component" value="Unassembled WGS sequence"/>
</dbReference>
<name>A0A3S5A9P7_9PLAT</name>
<evidence type="ECO:0000313" key="1">
    <source>
        <dbReference type="EMBL" id="VEL15395.1"/>
    </source>
</evidence>
<sequence length="70" mass="7280">MSSPVIRSAVSGVLHSSFGYSTHPNTSQNLSCLFGFPGHQSLGESAHRLSNAFAGLPGAPSLDQSHNLSK</sequence>
<evidence type="ECO:0000313" key="2">
    <source>
        <dbReference type="Proteomes" id="UP000784294"/>
    </source>
</evidence>
<keyword evidence="2" id="KW-1185">Reference proteome</keyword>
<dbReference type="EMBL" id="CAAALY010024483">
    <property type="protein sequence ID" value="VEL15395.1"/>
    <property type="molecule type" value="Genomic_DNA"/>
</dbReference>
<dbReference type="AlphaFoldDB" id="A0A3S5A9P7"/>
<comment type="caution">
    <text evidence="1">The sequence shown here is derived from an EMBL/GenBank/DDBJ whole genome shotgun (WGS) entry which is preliminary data.</text>
</comment>
<organism evidence="1 2">
    <name type="scientific">Protopolystoma xenopodis</name>
    <dbReference type="NCBI Taxonomy" id="117903"/>
    <lineage>
        <taxon>Eukaryota</taxon>
        <taxon>Metazoa</taxon>
        <taxon>Spiralia</taxon>
        <taxon>Lophotrochozoa</taxon>
        <taxon>Platyhelminthes</taxon>
        <taxon>Monogenea</taxon>
        <taxon>Polyopisthocotylea</taxon>
        <taxon>Polystomatidea</taxon>
        <taxon>Polystomatidae</taxon>
        <taxon>Protopolystoma</taxon>
    </lineage>
</organism>
<gene>
    <name evidence="1" type="ORF">PXEA_LOCUS8835</name>
</gene>